<organism evidence="2 3">
    <name type="scientific">Lasiosphaeria ovina</name>
    <dbReference type="NCBI Taxonomy" id="92902"/>
    <lineage>
        <taxon>Eukaryota</taxon>
        <taxon>Fungi</taxon>
        <taxon>Dikarya</taxon>
        <taxon>Ascomycota</taxon>
        <taxon>Pezizomycotina</taxon>
        <taxon>Sordariomycetes</taxon>
        <taxon>Sordariomycetidae</taxon>
        <taxon>Sordariales</taxon>
        <taxon>Lasiosphaeriaceae</taxon>
        <taxon>Lasiosphaeria</taxon>
    </lineage>
</organism>
<evidence type="ECO:0000313" key="3">
    <source>
        <dbReference type="Proteomes" id="UP001287356"/>
    </source>
</evidence>
<reference evidence="2" key="2">
    <citation type="submission" date="2023-06" db="EMBL/GenBank/DDBJ databases">
        <authorList>
            <consortium name="Lawrence Berkeley National Laboratory"/>
            <person name="Haridas S."/>
            <person name="Hensen N."/>
            <person name="Bonometti L."/>
            <person name="Westerberg I."/>
            <person name="Brannstrom I.O."/>
            <person name="Guillou S."/>
            <person name="Cros-Aarteil S."/>
            <person name="Calhoun S."/>
            <person name="Kuo A."/>
            <person name="Mondo S."/>
            <person name="Pangilinan J."/>
            <person name="Riley R."/>
            <person name="Labutti K."/>
            <person name="Andreopoulos B."/>
            <person name="Lipzen A."/>
            <person name="Chen C."/>
            <person name="Yanf M."/>
            <person name="Daum C."/>
            <person name="Ng V."/>
            <person name="Clum A."/>
            <person name="Steindorff A."/>
            <person name="Ohm R."/>
            <person name="Martin F."/>
            <person name="Silar P."/>
            <person name="Natvig D."/>
            <person name="Lalanne C."/>
            <person name="Gautier V."/>
            <person name="Ament-Velasquez S.L."/>
            <person name="Kruys A."/>
            <person name="Hutchinson M.I."/>
            <person name="Powell A.J."/>
            <person name="Barry K."/>
            <person name="Miller A.N."/>
            <person name="Grigoriev I.V."/>
            <person name="Debuchy R."/>
            <person name="Gladieux P."/>
            <person name="Thoren M.H."/>
            <person name="Johannesson H."/>
        </authorList>
    </citation>
    <scope>NUCLEOTIDE SEQUENCE</scope>
    <source>
        <strain evidence="2">CBS 958.72</strain>
    </source>
</reference>
<proteinExistence type="predicted"/>
<name>A0AAE0NKP2_9PEZI</name>
<comment type="caution">
    <text evidence="2">The sequence shown here is derived from an EMBL/GenBank/DDBJ whole genome shotgun (WGS) entry which is preliminary data.</text>
</comment>
<dbReference type="PANTHER" id="PTHR10039">
    <property type="entry name" value="AMELOGENIN"/>
    <property type="match status" value="1"/>
</dbReference>
<protein>
    <recommendedName>
        <fullName evidence="1">GPI inositol-deacylase winged helix domain-containing protein</fullName>
    </recommendedName>
</protein>
<dbReference type="AlphaFoldDB" id="A0AAE0NKP2"/>
<sequence>MQSGDFEDCGETLRHQIMTVIRDNTGGMFLLVRLYLDEVEAAARRHMMEVHETLECFQERGSNGLEHLLNLAYNNTMSRVTDQSRKPRDLALRALSWIPCAERPLKPSELMRALAVTPGIFALGPGADYKVPAVMAVCCSLITVDETCDVIRLIHHTTQEYFNQPRQGWPREAKAAFSNGHANITTVCATYLSFDTFRLPTLAYDSDDGNKKYTHDLWEW</sequence>
<dbReference type="Proteomes" id="UP001287356">
    <property type="component" value="Unassembled WGS sequence"/>
</dbReference>
<dbReference type="Pfam" id="PF22939">
    <property type="entry name" value="WHD_GPIID"/>
    <property type="match status" value="1"/>
</dbReference>
<dbReference type="EMBL" id="JAULSN010000001">
    <property type="protein sequence ID" value="KAK3383307.1"/>
    <property type="molecule type" value="Genomic_DNA"/>
</dbReference>
<dbReference type="PANTHER" id="PTHR10039:SF15">
    <property type="entry name" value="NACHT DOMAIN-CONTAINING PROTEIN"/>
    <property type="match status" value="1"/>
</dbReference>
<keyword evidence="3" id="KW-1185">Reference proteome</keyword>
<reference evidence="2" key="1">
    <citation type="journal article" date="2023" name="Mol. Phylogenet. Evol.">
        <title>Genome-scale phylogeny and comparative genomics of the fungal order Sordariales.</title>
        <authorList>
            <person name="Hensen N."/>
            <person name="Bonometti L."/>
            <person name="Westerberg I."/>
            <person name="Brannstrom I.O."/>
            <person name="Guillou S."/>
            <person name="Cros-Aarteil S."/>
            <person name="Calhoun S."/>
            <person name="Haridas S."/>
            <person name="Kuo A."/>
            <person name="Mondo S."/>
            <person name="Pangilinan J."/>
            <person name="Riley R."/>
            <person name="LaButti K."/>
            <person name="Andreopoulos B."/>
            <person name="Lipzen A."/>
            <person name="Chen C."/>
            <person name="Yan M."/>
            <person name="Daum C."/>
            <person name="Ng V."/>
            <person name="Clum A."/>
            <person name="Steindorff A."/>
            <person name="Ohm R.A."/>
            <person name="Martin F."/>
            <person name="Silar P."/>
            <person name="Natvig D.O."/>
            <person name="Lalanne C."/>
            <person name="Gautier V."/>
            <person name="Ament-Velasquez S.L."/>
            <person name="Kruys A."/>
            <person name="Hutchinson M.I."/>
            <person name="Powell A.J."/>
            <person name="Barry K."/>
            <person name="Miller A.N."/>
            <person name="Grigoriev I.V."/>
            <person name="Debuchy R."/>
            <person name="Gladieux P."/>
            <person name="Hiltunen Thoren M."/>
            <person name="Johannesson H."/>
        </authorList>
    </citation>
    <scope>NUCLEOTIDE SEQUENCE</scope>
    <source>
        <strain evidence="2">CBS 958.72</strain>
    </source>
</reference>
<accession>A0AAE0NKP2</accession>
<evidence type="ECO:0000313" key="2">
    <source>
        <dbReference type="EMBL" id="KAK3383307.1"/>
    </source>
</evidence>
<gene>
    <name evidence="2" type="ORF">B0T24DRAFT_43963</name>
</gene>
<evidence type="ECO:0000259" key="1">
    <source>
        <dbReference type="Pfam" id="PF22939"/>
    </source>
</evidence>
<feature type="domain" description="GPI inositol-deacylase winged helix" evidence="1">
    <location>
        <begin position="83"/>
        <end position="163"/>
    </location>
</feature>
<dbReference type="InterPro" id="IPR054471">
    <property type="entry name" value="GPIID_WHD"/>
</dbReference>